<dbReference type="AlphaFoldDB" id="A0A0F9TD93"/>
<accession>A0A0F9TD93</accession>
<name>A0A0F9TD93_9ZZZZ</name>
<organism evidence="1">
    <name type="scientific">marine sediment metagenome</name>
    <dbReference type="NCBI Taxonomy" id="412755"/>
    <lineage>
        <taxon>unclassified sequences</taxon>
        <taxon>metagenomes</taxon>
        <taxon>ecological metagenomes</taxon>
    </lineage>
</organism>
<evidence type="ECO:0000313" key="1">
    <source>
        <dbReference type="EMBL" id="KKN72832.1"/>
    </source>
</evidence>
<protein>
    <submittedName>
        <fullName evidence="1">Uncharacterized protein</fullName>
    </submittedName>
</protein>
<reference evidence="1" key="1">
    <citation type="journal article" date="2015" name="Nature">
        <title>Complex archaea that bridge the gap between prokaryotes and eukaryotes.</title>
        <authorList>
            <person name="Spang A."/>
            <person name="Saw J.H."/>
            <person name="Jorgensen S.L."/>
            <person name="Zaremba-Niedzwiedzka K."/>
            <person name="Martijn J."/>
            <person name="Lind A.E."/>
            <person name="van Eijk R."/>
            <person name="Schleper C."/>
            <person name="Guy L."/>
            <person name="Ettema T.J."/>
        </authorList>
    </citation>
    <scope>NUCLEOTIDE SEQUENCE</scope>
</reference>
<proteinExistence type="predicted"/>
<sequence length="52" mass="6303">MRSEKEIKEAIELYKGYLKNAIECDVRMDKILYYRLIELLTWILKKSKVLPI</sequence>
<comment type="caution">
    <text evidence="1">The sequence shown here is derived from an EMBL/GenBank/DDBJ whole genome shotgun (WGS) entry which is preliminary data.</text>
</comment>
<dbReference type="EMBL" id="LAZR01000354">
    <property type="protein sequence ID" value="KKN72832.1"/>
    <property type="molecule type" value="Genomic_DNA"/>
</dbReference>
<gene>
    <name evidence="1" type="ORF">LCGC14_0406870</name>
</gene>